<evidence type="ECO:0000313" key="2">
    <source>
        <dbReference type="EMBL" id="SEP77813.1"/>
    </source>
</evidence>
<keyword evidence="3" id="KW-1185">Reference proteome</keyword>
<dbReference type="OrthoDB" id="7857490at2"/>
<organism evidence="2 3">
    <name type="scientific">Thalassovita taeanensis</name>
    <dbReference type="NCBI Taxonomy" id="657014"/>
    <lineage>
        <taxon>Bacteria</taxon>
        <taxon>Pseudomonadati</taxon>
        <taxon>Pseudomonadota</taxon>
        <taxon>Alphaproteobacteria</taxon>
        <taxon>Rhodobacterales</taxon>
        <taxon>Roseobacteraceae</taxon>
        <taxon>Thalassovita</taxon>
    </lineage>
</organism>
<evidence type="ECO:0000313" key="3">
    <source>
        <dbReference type="Proteomes" id="UP000198634"/>
    </source>
</evidence>
<dbReference type="AlphaFoldDB" id="A0A1H9AN66"/>
<sequence length="215" mass="23306">MLRVLVLILCLLPPPGWAGAWLRDKGQGFSAATLNVNRTDAGLSHYAGTYVEYGLTTRITLGVDAGRGVSGDSKTIAFLRRPLRAPKGNHRFAVELGLGEIAGQPVLRPGLSYGLGFDGRFGSGWLSVDTVAEWHARSGRVDVKADLTLGLSPTPKLKAMMQLQTGKSMTEPAFLRLVPSVAYRLGERWHLEAGLSHTVIGDRETGMKFGLWCDF</sequence>
<dbReference type="EMBL" id="FOEP01000002">
    <property type="protein sequence ID" value="SEP77813.1"/>
    <property type="molecule type" value="Genomic_DNA"/>
</dbReference>
<dbReference type="Proteomes" id="UP000198634">
    <property type="component" value="Unassembled WGS sequence"/>
</dbReference>
<dbReference type="RefSeq" id="WP_090268285.1">
    <property type="nucleotide sequence ID" value="NZ_FOEP01000002.1"/>
</dbReference>
<proteinExistence type="predicted"/>
<reference evidence="2 3" key="1">
    <citation type="submission" date="2016-10" db="EMBL/GenBank/DDBJ databases">
        <authorList>
            <person name="de Groot N.N."/>
        </authorList>
    </citation>
    <scope>NUCLEOTIDE SEQUENCE [LARGE SCALE GENOMIC DNA]</scope>
    <source>
        <strain evidence="2 3">DSM 22007</strain>
    </source>
</reference>
<protein>
    <submittedName>
        <fullName evidence="2">Uncharacterized protein</fullName>
    </submittedName>
</protein>
<name>A0A1H9AN66_9RHOB</name>
<feature type="chain" id="PRO_5009300809" evidence="1">
    <location>
        <begin position="19"/>
        <end position="215"/>
    </location>
</feature>
<gene>
    <name evidence="2" type="ORF">SAMN04488092_102190</name>
</gene>
<evidence type="ECO:0000256" key="1">
    <source>
        <dbReference type="SAM" id="SignalP"/>
    </source>
</evidence>
<feature type="signal peptide" evidence="1">
    <location>
        <begin position="1"/>
        <end position="18"/>
    </location>
</feature>
<dbReference type="STRING" id="657014.SAMN04488092_102190"/>
<accession>A0A1H9AN66</accession>
<keyword evidence="1" id="KW-0732">Signal</keyword>